<dbReference type="PROSITE" id="PS50014">
    <property type="entry name" value="BROMODOMAIN_2"/>
    <property type="match status" value="2"/>
</dbReference>
<protein>
    <recommendedName>
        <fullName evidence="5">Bromo domain-containing protein</fullName>
    </recommendedName>
</protein>
<dbReference type="InterPro" id="IPR057451">
    <property type="entry name" value="BRWD/PHIP_AD"/>
</dbReference>
<dbReference type="SMART" id="SM00320">
    <property type="entry name" value="WD40"/>
    <property type="match status" value="8"/>
</dbReference>
<dbReference type="Pfam" id="PF25313">
    <property type="entry name" value="BRWD_AD"/>
    <property type="match status" value="1"/>
</dbReference>
<dbReference type="Pfam" id="PF00439">
    <property type="entry name" value="Bromodomain"/>
    <property type="match status" value="2"/>
</dbReference>
<keyword evidence="3" id="KW-0853">WD repeat</keyword>
<dbReference type="SUPFAM" id="SSF50978">
    <property type="entry name" value="WD40 repeat-like"/>
    <property type="match status" value="1"/>
</dbReference>
<feature type="region of interest" description="Disordered" evidence="4">
    <location>
        <begin position="678"/>
        <end position="722"/>
    </location>
</feature>
<dbReference type="GO" id="GO:0007010">
    <property type="term" value="P:cytoskeleton organization"/>
    <property type="evidence" value="ECO:0007669"/>
    <property type="project" value="TreeGrafter"/>
</dbReference>
<keyword evidence="1 2" id="KW-0103">Bromodomain</keyword>
<feature type="region of interest" description="Disordered" evidence="4">
    <location>
        <begin position="639"/>
        <end position="660"/>
    </location>
</feature>
<feature type="repeat" description="WD" evidence="3">
    <location>
        <begin position="266"/>
        <end position="302"/>
    </location>
</feature>
<feature type="repeat" description="WD" evidence="3">
    <location>
        <begin position="224"/>
        <end position="265"/>
    </location>
</feature>
<dbReference type="InterPro" id="IPR001680">
    <property type="entry name" value="WD40_rpt"/>
</dbReference>
<feature type="compositionally biased region" description="Basic residues" evidence="4">
    <location>
        <begin position="873"/>
        <end position="883"/>
    </location>
</feature>
<dbReference type="InterPro" id="IPR036427">
    <property type="entry name" value="Bromodomain-like_sf"/>
</dbReference>
<comment type="caution">
    <text evidence="6">The sequence shown here is derived from an EMBL/GenBank/DDBJ whole genome shotgun (WGS) entry which is preliminary data.</text>
</comment>
<dbReference type="CDD" id="cd00200">
    <property type="entry name" value="WD40"/>
    <property type="match status" value="1"/>
</dbReference>
<dbReference type="InterPro" id="IPR018359">
    <property type="entry name" value="Bromodomain_CS"/>
</dbReference>
<dbReference type="OrthoDB" id="538223at2759"/>
<dbReference type="PANTHER" id="PTHR16266">
    <property type="entry name" value="WD REPEAT DOMAIN 9"/>
    <property type="match status" value="1"/>
</dbReference>
<feature type="repeat" description="WD" evidence="3">
    <location>
        <begin position="182"/>
        <end position="223"/>
    </location>
</feature>
<keyword evidence="7" id="KW-1185">Reference proteome</keyword>
<name>A0A8S4Q4S6_OWEFU</name>
<dbReference type="Proteomes" id="UP000749559">
    <property type="component" value="Unassembled WGS sequence"/>
</dbReference>
<dbReference type="PRINTS" id="PR00503">
    <property type="entry name" value="BROMODOMAIN"/>
</dbReference>
<dbReference type="PANTHER" id="PTHR16266:SF17">
    <property type="entry name" value="BRWD3"/>
    <property type="match status" value="1"/>
</dbReference>
<feature type="compositionally biased region" description="Acidic residues" evidence="4">
    <location>
        <begin position="1646"/>
        <end position="1655"/>
    </location>
</feature>
<evidence type="ECO:0000313" key="7">
    <source>
        <dbReference type="Proteomes" id="UP000749559"/>
    </source>
</evidence>
<dbReference type="EMBL" id="CAIIXF020000011">
    <property type="protein sequence ID" value="CAH1798894.1"/>
    <property type="molecule type" value="Genomic_DNA"/>
</dbReference>
<dbReference type="GO" id="GO:0005634">
    <property type="term" value="C:nucleus"/>
    <property type="evidence" value="ECO:0007669"/>
    <property type="project" value="TreeGrafter"/>
</dbReference>
<feature type="region of interest" description="Disordered" evidence="4">
    <location>
        <begin position="1451"/>
        <end position="1507"/>
    </location>
</feature>
<dbReference type="GO" id="GO:0008360">
    <property type="term" value="P:regulation of cell shape"/>
    <property type="evidence" value="ECO:0007669"/>
    <property type="project" value="TreeGrafter"/>
</dbReference>
<dbReference type="SUPFAM" id="SSF47370">
    <property type="entry name" value="Bromodomain"/>
    <property type="match status" value="2"/>
</dbReference>
<feature type="compositionally biased region" description="Basic residues" evidence="4">
    <location>
        <begin position="786"/>
        <end position="795"/>
    </location>
</feature>
<feature type="repeat" description="WD" evidence="3">
    <location>
        <begin position="465"/>
        <end position="507"/>
    </location>
</feature>
<proteinExistence type="predicted"/>
<feature type="region of interest" description="Disordered" evidence="4">
    <location>
        <begin position="1521"/>
        <end position="1543"/>
    </location>
</feature>
<feature type="compositionally biased region" description="Basic and acidic residues" evidence="4">
    <location>
        <begin position="796"/>
        <end position="813"/>
    </location>
</feature>
<feature type="domain" description="Bromo" evidence="5">
    <location>
        <begin position="1194"/>
        <end position="1264"/>
    </location>
</feature>
<dbReference type="Gene3D" id="1.20.920.10">
    <property type="entry name" value="Bromodomain-like"/>
    <property type="match status" value="2"/>
</dbReference>
<dbReference type="Gene3D" id="2.30.30.1040">
    <property type="match status" value="1"/>
</dbReference>
<feature type="compositionally biased region" description="Basic and acidic residues" evidence="4">
    <location>
        <begin position="1726"/>
        <end position="1740"/>
    </location>
</feature>
<feature type="compositionally biased region" description="Basic residues" evidence="4">
    <location>
        <begin position="1708"/>
        <end position="1725"/>
    </location>
</feature>
<dbReference type="InterPro" id="IPR015943">
    <property type="entry name" value="WD40/YVTN_repeat-like_dom_sf"/>
</dbReference>
<dbReference type="SMART" id="SM00297">
    <property type="entry name" value="BROMO"/>
    <property type="match status" value="2"/>
</dbReference>
<feature type="domain" description="Bromo" evidence="5">
    <location>
        <begin position="1351"/>
        <end position="1421"/>
    </location>
</feature>
<dbReference type="PROSITE" id="PS50082">
    <property type="entry name" value="WD_REPEATS_2"/>
    <property type="match status" value="6"/>
</dbReference>
<evidence type="ECO:0000256" key="4">
    <source>
        <dbReference type="SAM" id="MobiDB-lite"/>
    </source>
</evidence>
<feature type="compositionally biased region" description="Basic residues" evidence="4">
    <location>
        <begin position="1320"/>
        <end position="1330"/>
    </location>
</feature>
<feature type="region of interest" description="Disordered" evidence="4">
    <location>
        <begin position="774"/>
        <end position="963"/>
    </location>
</feature>
<dbReference type="Pfam" id="PF00400">
    <property type="entry name" value="WD40"/>
    <property type="match status" value="5"/>
</dbReference>
<feature type="compositionally biased region" description="Acidic residues" evidence="4">
    <location>
        <begin position="823"/>
        <end position="845"/>
    </location>
</feature>
<feature type="region of interest" description="Disordered" evidence="4">
    <location>
        <begin position="1564"/>
        <end position="1755"/>
    </location>
</feature>
<sequence length="1768" mass="200889">MSGNSGGPSSGSRVEEELYFLIARFLDRGPCRKAAEALRREVEENQLLPKRLDWEGQNHQRSFENLIEANRHISQDHLLQIVKRVGPLLDKEIPPCVSGVASLLGAGRQSLLRTEEEVNSPKWPEKTWCVVRHGKPLKPPLTMKQAPNFIHAYNAWRFSGMARPQELMASTLFNKLTMHKRSLGHLSAVYCVAYDRTGKYIFTGADDHLVKIWSALDGRLLATLRGHAAEITDMTVNFENTLLASGSCDKCIRVWCLKTTAPIAVLQGHTSMITSIQFCPLVRGDTRFLASTGGDGCVCFWQWNVVTNTFNHKPIKFIERSRAGAQMLCSSFSPGGYFLATGSSDHVIRIYDFIGPQPEKVSELESHSDRVDSICYSNHGDRFVSGSRDGTARIWRYERQDWKAIMLNMCNKTINSISTMEGDDKTKYKVTMVAWNTTDDYVVTAVSDCSIKIWDSHNGKLLHMLEAHTEEVFVLEGSPKDPRVFLSAGHDGHIILWDIQRGIKLKSFFNSIEGQGHGAVFDCKFAPDGYSVAATDSHGHLLMFGFGSGEHFKKVPSEVFYHTDYRPLMRDSNNYVLDEQTQQPPHLMPPPFLVDMDGNPHLTKYQRLVPGRERMKEEALIPQMGDTPSGDREVLDQAVFSPEPQGPEGTPRGQEGTPRADMNLDDIILRMQQEQDRHNHIPTSPPPQNRTRSRLTSGNRGPRRTGEVEGVRQATGDVPVSQRATQRDLAAWSKRVVVGEVDPAVLKHCEDRRQLLAEEEIKKFVTERRKKPVVLDGTDSSDSGFHRVRTRKRQDNRRTRTRERAAQNEETGRNRLTTRALYDTEEEEMSEGDTSDPEVAPDDAWDSDKTEGSESSDYSDWTPDAGMNLQPPKRSRRLIKRNKKYSESDQEDDDGHEDEKVNIEDDDDEATEIDEQHKEERPVKKKKTLQPKTRPRRKKTTKQQHLAIQGSPQELPEEFRPPEWLTGTIPRKAPYVPQMGDEVIYFFQGHQVYVNAVKNHKAYDINPNKGQPWHKLKLREQELTKIIGIKYEVKPPRLCCLKLAIIEPDGKMTGNTFTIKYHDMPDVIDFIVLRPNYDLAMSRNWKPGMRFRSMIDDCWWMGKIDSHEPYQEEYPDSQFQCLLVTWDNREKERMSPWDLEPINKKYLPSEVGSSIPVSAEELKSLMFTPKDSEWPPCGRNRECSRIAHGLETIMNLSIAEYFSAPVDLNAIPLYGICIAYPIDLNTIKERVENHFYRRVTSILFDVRYIESNAKAFNQPNSLIVRKAALVTDLCLRFINDSECQDPMPLYHDLIADADLAEDANGANEESDEFNGDTVGTRKRTRRKKNKPVPTDPHAWLQECGDLLETMFECDDSKPFRHPVDPLEYPDYRAVIEVPMDLGSVREQYQADCYNSPMEFAKDVRLIFSNAKQFTPNKKTRIYSMTLRMSAMFENYIEDIISDWNYAKKHAKKDKGTKPCNKKFVRRKSKRSMGSNLSAKKSYESTSGPSTGHNNDVSSTSLSQEGAGCSGISTRSRFCKSKAQKFPESSGSDTEDYDADNNEKADTVTRKPILKLKIKRSNGAIVTNGHNNNSRYATRCATGSLKPKKLTSSDSDEEPEKDNDVTIQHSESELEHSGTSSSSESESDPATPFPSLKRKRVHQEPSSENDDSDSDVDYQHNTRASSRIASKSTLSSRVNNNSSIKSPSKRKASYELDDTYLASEDENRRSRKRGKRTTRNQGKRTVHYAEDSAEDLEHLDNEYETGTSVSRSGRTRRLTARARAHLVGV</sequence>
<dbReference type="FunFam" id="1.20.920.10:FF:000066">
    <property type="entry name" value="Transcription initiation factor TFIID subunit 1"/>
    <property type="match status" value="2"/>
</dbReference>
<dbReference type="Pfam" id="PF25437">
    <property type="entry name" value="BRWD1_N"/>
    <property type="match status" value="1"/>
</dbReference>
<feature type="region of interest" description="Disordered" evidence="4">
    <location>
        <begin position="1304"/>
        <end position="1334"/>
    </location>
</feature>
<dbReference type="InterPro" id="IPR057452">
    <property type="entry name" value="BRWD/PHIP_N"/>
</dbReference>
<feature type="repeat" description="WD" evidence="3">
    <location>
        <begin position="430"/>
        <end position="464"/>
    </location>
</feature>
<dbReference type="GO" id="GO:0006357">
    <property type="term" value="P:regulation of transcription by RNA polymerase II"/>
    <property type="evidence" value="ECO:0007669"/>
    <property type="project" value="TreeGrafter"/>
</dbReference>
<dbReference type="InterPro" id="IPR001487">
    <property type="entry name" value="Bromodomain"/>
</dbReference>
<dbReference type="CDD" id="cd05529">
    <property type="entry name" value="Bromo_WDR9_I_like"/>
    <property type="match status" value="1"/>
</dbReference>
<dbReference type="FunFam" id="2.130.10.10:FF:002549">
    <property type="entry name" value="Bromodomain and WD repeat domain-containing 3"/>
    <property type="match status" value="1"/>
</dbReference>
<organism evidence="6 7">
    <name type="scientific">Owenia fusiformis</name>
    <name type="common">Polychaete worm</name>
    <dbReference type="NCBI Taxonomy" id="6347"/>
    <lineage>
        <taxon>Eukaryota</taxon>
        <taxon>Metazoa</taxon>
        <taxon>Spiralia</taxon>
        <taxon>Lophotrochozoa</taxon>
        <taxon>Annelida</taxon>
        <taxon>Polychaeta</taxon>
        <taxon>Sedentaria</taxon>
        <taxon>Canalipalpata</taxon>
        <taxon>Sabellida</taxon>
        <taxon>Oweniida</taxon>
        <taxon>Oweniidae</taxon>
        <taxon>Owenia</taxon>
    </lineage>
</organism>
<feature type="compositionally biased region" description="Basic residues" evidence="4">
    <location>
        <begin position="1451"/>
        <end position="1470"/>
    </location>
</feature>
<feature type="compositionally biased region" description="Acidic residues" evidence="4">
    <location>
        <begin position="904"/>
        <end position="913"/>
    </location>
</feature>
<dbReference type="Pfam" id="PF12894">
    <property type="entry name" value="ANAPC4_WD40"/>
    <property type="match status" value="1"/>
</dbReference>
<gene>
    <name evidence="6" type="ORF">OFUS_LOCUS22972</name>
</gene>
<dbReference type="PROSITE" id="PS50294">
    <property type="entry name" value="WD_REPEATS_REGION"/>
    <property type="match status" value="4"/>
</dbReference>
<feature type="compositionally biased region" description="Polar residues" evidence="4">
    <location>
        <begin position="1564"/>
        <end position="1575"/>
    </location>
</feature>
<reference evidence="6" key="1">
    <citation type="submission" date="2022-03" db="EMBL/GenBank/DDBJ databases">
        <authorList>
            <person name="Martin C."/>
        </authorList>
    </citation>
    <scope>NUCLEOTIDE SEQUENCE</scope>
</reference>
<feature type="compositionally biased region" description="Polar residues" evidence="4">
    <location>
        <begin position="1471"/>
        <end position="1503"/>
    </location>
</feature>
<feature type="compositionally biased region" description="Polar residues" evidence="4">
    <location>
        <begin position="1658"/>
        <end position="1685"/>
    </location>
</feature>
<evidence type="ECO:0000313" key="6">
    <source>
        <dbReference type="EMBL" id="CAH1798894.1"/>
    </source>
</evidence>
<evidence type="ECO:0000256" key="1">
    <source>
        <dbReference type="ARBA" id="ARBA00023117"/>
    </source>
</evidence>
<dbReference type="PROSITE" id="PS00633">
    <property type="entry name" value="BROMODOMAIN_1"/>
    <property type="match status" value="1"/>
</dbReference>
<feature type="compositionally biased region" description="Basic residues" evidence="4">
    <location>
        <begin position="923"/>
        <end position="942"/>
    </location>
</feature>
<evidence type="ECO:0000259" key="5">
    <source>
        <dbReference type="PROSITE" id="PS50014"/>
    </source>
</evidence>
<dbReference type="InterPro" id="IPR052060">
    <property type="entry name" value="Bromo_WD_repeat"/>
</dbReference>
<dbReference type="InterPro" id="IPR024977">
    <property type="entry name" value="Apc4-like_WD40_dom"/>
</dbReference>
<accession>A0A8S4Q4S6</accession>
<evidence type="ECO:0000256" key="3">
    <source>
        <dbReference type="PROSITE-ProRule" id="PRU00221"/>
    </source>
</evidence>
<dbReference type="InterPro" id="IPR036322">
    <property type="entry name" value="WD40_repeat_dom_sf"/>
</dbReference>
<dbReference type="Gene3D" id="2.130.10.10">
    <property type="entry name" value="YVTN repeat-like/Quinoprotein amine dehydrogenase"/>
    <property type="match status" value="2"/>
</dbReference>
<evidence type="ECO:0000256" key="2">
    <source>
        <dbReference type="PROSITE-ProRule" id="PRU00035"/>
    </source>
</evidence>
<feature type="repeat" description="WD" evidence="3">
    <location>
        <begin position="364"/>
        <end position="395"/>
    </location>
</feature>